<evidence type="ECO:0000256" key="1">
    <source>
        <dbReference type="SAM" id="MobiDB-lite"/>
    </source>
</evidence>
<reference evidence="2 3" key="1">
    <citation type="submission" date="2023-02" db="EMBL/GenBank/DDBJ databases">
        <title>LHISI_Scaffold_Assembly.</title>
        <authorList>
            <person name="Stuart O.P."/>
            <person name="Cleave R."/>
            <person name="Magrath M.J.L."/>
            <person name="Mikheyev A.S."/>
        </authorList>
    </citation>
    <scope>NUCLEOTIDE SEQUENCE [LARGE SCALE GENOMIC DNA]</scope>
    <source>
        <strain evidence="2">Daus_M_001</strain>
        <tissue evidence="2">Leg muscle</tissue>
    </source>
</reference>
<keyword evidence="3" id="KW-1185">Reference proteome</keyword>
<protein>
    <submittedName>
        <fullName evidence="2">Uncharacterized protein</fullName>
    </submittedName>
</protein>
<feature type="compositionally biased region" description="Basic and acidic residues" evidence="1">
    <location>
        <begin position="680"/>
        <end position="692"/>
    </location>
</feature>
<gene>
    <name evidence="2" type="ORF">PR048_027149</name>
</gene>
<evidence type="ECO:0000313" key="2">
    <source>
        <dbReference type="EMBL" id="KAJ8870848.1"/>
    </source>
</evidence>
<feature type="region of interest" description="Disordered" evidence="1">
    <location>
        <begin position="680"/>
        <end position="722"/>
    </location>
</feature>
<feature type="region of interest" description="Disordered" evidence="1">
    <location>
        <begin position="631"/>
        <end position="656"/>
    </location>
</feature>
<proteinExistence type="predicted"/>
<sequence length="748" mass="82276">MLELEQVNLDQVAIFTARRGGGGGAGGSSYRCFHPKLSEGIHHRRGRRPDKIRAGHLVFTLRVAVRLPASHQYEPDSIPGRVTPRFLQVEIVPDNAASWRVSSGIFRFAPPLNFGTSPLLSHSTLIGSQDLVPTPRQCVMRSCMVVTLTLGALTVYNPRWDVIVVQRGAGVMMDGYKVEEGSSQRPLLTPLPFPRASTMANPNKPASMSVGRVGRVHCCRTKGVSLFSSVVDSGRVRLGESCSVLAYYLSKKRKPRSAVFSIVVVESDVVGMVHATLREHCTPVQILARRGNAAIVARASVALIATALLGRKKEKNYGSTWEEKNCTCYSRFFNTVLIFDNYCVPWMVAIASAICHLRRAHTSTTQSATMIEIHAHTMDLLLPSPLINSYDMRDGICSMVDQQTRPRCQECAGLSTRKCRSRRQGEELFAEVPGAHLDERLDCSTPTTANQVRSSVWPLPDFRKWESCWSMPLVCGLAFIFSGISRFLLPCVPALLHSHLILPSSAFKASLLRVGESLNSTQRIWKYASHTCNFAPNSLREKLKNSCRCYYSCCVGTETPEVTRQSPTTKRLSKSAHLTANSLYLGIFPTSEAWKEGSDKGDTVMRIKRSVATTRQPPNWRVGIVERRNARAEETGDLAHSPTRPLATSSGTIPTFENLRETPAGIEPRISLTLIPHSTERGKREIPEETRRPAASPGTIPTCGNPGSGLPGIEPGSPRCTERGGVVVPHWTRIREDPGSIPGPAILI</sequence>
<organism evidence="2 3">
    <name type="scientific">Dryococelus australis</name>
    <dbReference type="NCBI Taxonomy" id="614101"/>
    <lineage>
        <taxon>Eukaryota</taxon>
        <taxon>Metazoa</taxon>
        <taxon>Ecdysozoa</taxon>
        <taxon>Arthropoda</taxon>
        <taxon>Hexapoda</taxon>
        <taxon>Insecta</taxon>
        <taxon>Pterygota</taxon>
        <taxon>Neoptera</taxon>
        <taxon>Polyneoptera</taxon>
        <taxon>Phasmatodea</taxon>
        <taxon>Verophasmatodea</taxon>
        <taxon>Anareolatae</taxon>
        <taxon>Phasmatidae</taxon>
        <taxon>Eurycanthinae</taxon>
        <taxon>Dryococelus</taxon>
    </lineage>
</organism>
<feature type="compositionally biased region" description="Polar residues" evidence="1">
    <location>
        <begin position="646"/>
        <end position="655"/>
    </location>
</feature>
<comment type="caution">
    <text evidence="2">The sequence shown here is derived from an EMBL/GenBank/DDBJ whole genome shotgun (WGS) entry which is preliminary data.</text>
</comment>
<dbReference type="EMBL" id="JARBHB010000012">
    <property type="protein sequence ID" value="KAJ8870848.1"/>
    <property type="molecule type" value="Genomic_DNA"/>
</dbReference>
<dbReference type="Proteomes" id="UP001159363">
    <property type="component" value="Chromosome 11"/>
</dbReference>
<evidence type="ECO:0000313" key="3">
    <source>
        <dbReference type="Proteomes" id="UP001159363"/>
    </source>
</evidence>
<name>A0ABQ9GEM6_9NEOP</name>
<accession>A0ABQ9GEM6</accession>